<accession>A0A4U5WGJ7</accession>
<dbReference type="OrthoDB" id="428263at2"/>
<evidence type="ECO:0000256" key="1">
    <source>
        <dbReference type="SAM" id="MobiDB-lite"/>
    </source>
</evidence>
<comment type="caution">
    <text evidence="3">The sequence shown here is derived from an EMBL/GenBank/DDBJ whole genome shotgun (WGS) entry which is preliminary data.</text>
</comment>
<evidence type="ECO:0000313" key="3">
    <source>
        <dbReference type="EMBL" id="TKT01068.1"/>
    </source>
</evidence>
<keyword evidence="4" id="KW-1185">Reference proteome</keyword>
<keyword evidence="2" id="KW-1133">Transmembrane helix</keyword>
<keyword evidence="2" id="KW-0472">Membrane</keyword>
<feature type="transmembrane region" description="Helical" evidence="2">
    <location>
        <begin position="88"/>
        <end position="109"/>
    </location>
</feature>
<dbReference type="RefSeq" id="WP_137307120.1">
    <property type="nucleotide sequence ID" value="NZ_SZNQ01000001.1"/>
</dbReference>
<feature type="region of interest" description="Disordered" evidence="1">
    <location>
        <begin position="1"/>
        <end position="33"/>
    </location>
</feature>
<organism evidence="3 4">
    <name type="scientific">Streptomyces lasalocidi</name>
    <name type="common">Streptomyces lasaliensis</name>
    <dbReference type="NCBI Taxonomy" id="324833"/>
    <lineage>
        <taxon>Bacteria</taxon>
        <taxon>Bacillati</taxon>
        <taxon>Actinomycetota</taxon>
        <taxon>Actinomycetes</taxon>
        <taxon>Kitasatosporales</taxon>
        <taxon>Streptomycetaceae</taxon>
        <taxon>Streptomyces</taxon>
    </lineage>
</organism>
<gene>
    <name evidence="3" type="ORF">E4U91_13700</name>
</gene>
<dbReference type="Pfam" id="PF08592">
    <property type="entry name" value="Anthrone_oxy"/>
    <property type="match status" value="1"/>
</dbReference>
<feature type="transmembrane region" description="Helical" evidence="2">
    <location>
        <begin position="116"/>
        <end position="140"/>
    </location>
</feature>
<dbReference type="InterPro" id="IPR013901">
    <property type="entry name" value="Anthrone_oxy"/>
</dbReference>
<dbReference type="AlphaFoldDB" id="A0A4U5WGJ7"/>
<protein>
    <submittedName>
        <fullName evidence="3">DUF1772 domain-containing protein</fullName>
    </submittedName>
</protein>
<keyword evidence="2" id="KW-0812">Transmembrane</keyword>
<evidence type="ECO:0000313" key="4">
    <source>
        <dbReference type="Proteomes" id="UP000305929"/>
    </source>
</evidence>
<dbReference type="Proteomes" id="UP000305929">
    <property type="component" value="Unassembled WGS sequence"/>
</dbReference>
<name>A0A4U5WGJ7_STRLS</name>
<proteinExistence type="predicted"/>
<feature type="transmembrane region" description="Helical" evidence="2">
    <location>
        <begin position="41"/>
        <end position="68"/>
    </location>
</feature>
<dbReference type="EMBL" id="SZNQ01000001">
    <property type="protein sequence ID" value="TKT01068.1"/>
    <property type="molecule type" value="Genomic_DNA"/>
</dbReference>
<evidence type="ECO:0000256" key="2">
    <source>
        <dbReference type="SAM" id="Phobius"/>
    </source>
</evidence>
<sequence>MSEETSTPTHTTTPTPRARGTATTRTGGTSGTRTGTAAGGVLLAGTVAAGLVAGTYYAFACAVMPALARGDDRTYVEVMRAVNDVIQNPVFFTAFFGAPLLTGVSAWRLRGTEGRGWIWAGFLACALAFLVTVACNVPLNDALTRPGAPHTLRERFEDPWVAWNAVRTVVSTVAVGCLGRGLWVVGRR</sequence>
<reference evidence="3 4" key="1">
    <citation type="submission" date="2019-04" db="EMBL/GenBank/DDBJ databases">
        <title>Streptomyces lasaliensis sp. nov., an Actinomycete isolated from soil which produces the polyether antibiotic lasalocid.</title>
        <authorList>
            <person name="Erwin G."/>
            <person name="Haber C."/>
        </authorList>
    </citation>
    <scope>NUCLEOTIDE SEQUENCE [LARGE SCALE GENOMIC DNA]</scope>
    <source>
        <strain evidence="3 4">X-537</strain>
    </source>
</reference>